<dbReference type="Proteomes" id="UP000298030">
    <property type="component" value="Unassembled WGS sequence"/>
</dbReference>
<organism evidence="1 2">
    <name type="scientific">Coprinellus micaceus</name>
    <name type="common">Glistening ink-cap mushroom</name>
    <name type="synonym">Coprinus micaceus</name>
    <dbReference type="NCBI Taxonomy" id="71717"/>
    <lineage>
        <taxon>Eukaryota</taxon>
        <taxon>Fungi</taxon>
        <taxon>Dikarya</taxon>
        <taxon>Basidiomycota</taxon>
        <taxon>Agaricomycotina</taxon>
        <taxon>Agaricomycetes</taxon>
        <taxon>Agaricomycetidae</taxon>
        <taxon>Agaricales</taxon>
        <taxon>Agaricineae</taxon>
        <taxon>Psathyrellaceae</taxon>
        <taxon>Coprinellus</taxon>
    </lineage>
</organism>
<evidence type="ECO:0000313" key="2">
    <source>
        <dbReference type="Proteomes" id="UP000298030"/>
    </source>
</evidence>
<evidence type="ECO:0000313" key="1">
    <source>
        <dbReference type="EMBL" id="TEB32642.1"/>
    </source>
</evidence>
<keyword evidence="2" id="KW-1185">Reference proteome</keyword>
<dbReference type="EMBL" id="QPFP01000014">
    <property type="protein sequence ID" value="TEB32642.1"/>
    <property type="molecule type" value="Genomic_DNA"/>
</dbReference>
<gene>
    <name evidence="1" type="ORF">FA13DRAFT_1731129</name>
</gene>
<accession>A0A4Y7TGF1</accession>
<sequence>MTLDMYHTTSALCNRSALQKRRSLVVSERPWRASTLVYLEHNSIQPSTIWASPIGDIHSGGQLQLEICNKLKRTLRYPEWKADMRLASGLWRQAKRLTMCSDRLPRVPNLDDSQSQNACQYSEYNEQVLARP</sequence>
<comment type="caution">
    <text evidence="1">The sequence shown here is derived from an EMBL/GenBank/DDBJ whole genome shotgun (WGS) entry which is preliminary data.</text>
</comment>
<name>A0A4Y7TGF1_COPMI</name>
<dbReference type="AlphaFoldDB" id="A0A4Y7TGF1"/>
<protein>
    <submittedName>
        <fullName evidence="1">Uncharacterized protein</fullName>
    </submittedName>
</protein>
<reference evidence="1 2" key="1">
    <citation type="journal article" date="2019" name="Nat. Ecol. Evol.">
        <title>Megaphylogeny resolves global patterns of mushroom evolution.</title>
        <authorList>
            <person name="Varga T."/>
            <person name="Krizsan K."/>
            <person name="Foldi C."/>
            <person name="Dima B."/>
            <person name="Sanchez-Garcia M."/>
            <person name="Sanchez-Ramirez S."/>
            <person name="Szollosi G.J."/>
            <person name="Szarkandi J.G."/>
            <person name="Papp V."/>
            <person name="Albert L."/>
            <person name="Andreopoulos W."/>
            <person name="Angelini C."/>
            <person name="Antonin V."/>
            <person name="Barry K.W."/>
            <person name="Bougher N.L."/>
            <person name="Buchanan P."/>
            <person name="Buyck B."/>
            <person name="Bense V."/>
            <person name="Catcheside P."/>
            <person name="Chovatia M."/>
            <person name="Cooper J."/>
            <person name="Damon W."/>
            <person name="Desjardin D."/>
            <person name="Finy P."/>
            <person name="Geml J."/>
            <person name="Haridas S."/>
            <person name="Hughes K."/>
            <person name="Justo A."/>
            <person name="Karasinski D."/>
            <person name="Kautmanova I."/>
            <person name="Kiss B."/>
            <person name="Kocsube S."/>
            <person name="Kotiranta H."/>
            <person name="LaButti K.M."/>
            <person name="Lechner B.E."/>
            <person name="Liimatainen K."/>
            <person name="Lipzen A."/>
            <person name="Lukacs Z."/>
            <person name="Mihaltcheva S."/>
            <person name="Morgado L.N."/>
            <person name="Niskanen T."/>
            <person name="Noordeloos M.E."/>
            <person name="Ohm R.A."/>
            <person name="Ortiz-Santana B."/>
            <person name="Ovrebo C."/>
            <person name="Racz N."/>
            <person name="Riley R."/>
            <person name="Savchenko A."/>
            <person name="Shiryaev A."/>
            <person name="Soop K."/>
            <person name="Spirin V."/>
            <person name="Szebenyi C."/>
            <person name="Tomsovsky M."/>
            <person name="Tulloss R.E."/>
            <person name="Uehling J."/>
            <person name="Grigoriev I.V."/>
            <person name="Vagvolgyi C."/>
            <person name="Papp T."/>
            <person name="Martin F.M."/>
            <person name="Miettinen O."/>
            <person name="Hibbett D.S."/>
            <person name="Nagy L.G."/>
        </authorList>
    </citation>
    <scope>NUCLEOTIDE SEQUENCE [LARGE SCALE GENOMIC DNA]</scope>
    <source>
        <strain evidence="1 2">FP101781</strain>
    </source>
</reference>
<proteinExistence type="predicted"/>